<comment type="caution">
    <text evidence="1">The sequence shown here is derived from an EMBL/GenBank/DDBJ whole genome shotgun (WGS) entry which is preliminary data.</text>
</comment>
<sequence>MSQSSGNVFEDISTLFGDTSQGREQGHNILRESMIQGMVNEKNGTLAAIAMNIAHVTGIPLDSDFYSWLDGLYETDRLRTIEYIEQAFPEVKDNDLKAFHQVVQ</sequence>
<name>A0A2M7QCL0_9BACT</name>
<dbReference type="EMBL" id="PFLF01000108">
    <property type="protein sequence ID" value="PIY68608.1"/>
    <property type="molecule type" value="Genomic_DNA"/>
</dbReference>
<evidence type="ECO:0000313" key="2">
    <source>
        <dbReference type="Proteomes" id="UP000230108"/>
    </source>
</evidence>
<protein>
    <submittedName>
        <fullName evidence="1">Uncharacterized protein</fullName>
    </submittedName>
</protein>
<organism evidence="1 2">
    <name type="scientific">Candidatus Roizmanbacteria bacterium CG_4_10_14_0_8_um_filter_39_9</name>
    <dbReference type="NCBI Taxonomy" id="1974829"/>
    <lineage>
        <taxon>Bacteria</taxon>
        <taxon>Candidatus Roizmaniibacteriota</taxon>
    </lineage>
</organism>
<accession>A0A2M7QCL0</accession>
<proteinExistence type="predicted"/>
<reference evidence="2" key="1">
    <citation type="submission" date="2017-09" db="EMBL/GenBank/DDBJ databases">
        <title>Depth-based differentiation of microbial function through sediment-hosted aquifers and enrichment of novel symbionts in the deep terrestrial subsurface.</title>
        <authorList>
            <person name="Probst A.J."/>
            <person name="Ladd B."/>
            <person name="Jarett J.K."/>
            <person name="Geller-Mcgrath D.E."/>
            <person name="Sieber C.M.K."/>
            <person name="Emerson J.B."/>
            <person name="Anantharaman K."/>
            <person name="Thomas B.C."/>
            <person name="Malmstrom R."/>
            <person name="Stieglmeier M."/>
            <person name="Klingl A."/>
            <person name="Woyke T."/>
            <person name="Ryan C.M."/>
            <person name="Banfield J.F."/>
        </authorList>
    </citation>
    <scope>NUCLEOTIDE SEQUENCE [LARGE SCALE GENOMIC DNA]</scope>
</reference>
<dbReference type="AlphaFoldDB" id="A0A2M7QCL0"/>
<gene>
    <name evidence="1" type="ORF">COY90_05085</name>
</gene>
<dbReference type="Proteomes" id="UP000230108">
    <property type="component" value="Unassembled WGS sequence"/>
</dbReference>
<evidence type="ECO:0000313" key="1">
    <source>
        <dbReference type="EMBL" id="PIY68608.1"/>
    </source>
</evidence>